<name>A0ABR8BJD4_9NOSO</name>
<organism evidence="1 2">
    <name type="scientific">Nostoc parmelioides FACHB-3921</name>
    <dbReference type="NCBI Taxonomy" id="2692909"/>
    <lineage>
        <taxon>Bacteria</taxon>
        <taxon>Bacillati</taxon>
        <taxon>Cyanobacteriota</taxon>
        <taxon>Cyanophyceae</taxon>
        <taxon>Nostocales</taxon>
        <taxon>Nostocaceae</taxon>
        <taxon>Nostoc</taxon>
    </lineage>
</organism>
<evidence type="ECO:0000313" key="1">
    <source>
        <dbReference type="EMBL" id="MBD2253809.1"/>
    </source>
</evidence>
<protein>
    <submittedName>
        <fullName evidence="1">Uncharacterized protein</fullName>
    </submittedName>
</protein>
<accession>A0ABR8BJD4</accession>
<dbReference type="Proteomes" id="UP000621307">
    <property type="component" value="Unassembled WGS sequence"/>
</dbReference>
<sequence length="46" mass="5370">MQNSKISLDFAFFFISQGVPQFWLNESHLCFDEEAHQSGENIKADY</sequence>
<evidence type="ECO:0000313" key="2">
    <source>
        <dbReference type="Proteomes" id="UP000621307"/>
    </source>
</evidence>
<proteinExistence type="predicted"/>
<reference evidence="1 2" key="1">
    <citation type="journal article" date="2020" name="ISME J.">
        <title>Comparative genomics reveals insights into cyanobacterial evolution and habitat adaptation.</title>
        <authorList>
            <person name="Chen M.Y."/>
            <person name="Teng W.K."/>
            <person name="Zhao L."/>
            <person name="Hu C.X."/>
            <person name="Zhou Y.K."/>
            <person name="Han B.P."/>
            <person name="Song L.R."/>
            <person name="Shu W.S."/>
        </authorList>
    </citation>
    <scope>NUCLEOTIDE SEQUENCE [LARGE SCALE GENOMIC DNA]</scope>
    <source>
        <strain evidence="1 2">FACHB-3921</strain>
    </source>
</reference>
<comment type="caution">
    <text evidence="1">The sequence shown here is derived from an EMBL/GenBank/DDBJ whole genome shotgun (WGS) entry which is preliminary data.</text>
</comment>
<dbReference type="EMBL" id="JACJQL010000037">
    <property type="protein sequence ID" value="MBD2253809.1"/>
    <property type="molecule type" value="Genomic_DNA"/>
</dbReference>
<gene>
    <name evidence="1" type="ORF">H6G14_21280</name>
</gene>
<dbReference type="RefSeq" id="WP_190569411.1">
    <property type="nucleotide sequence ID" value="NZ_JACJQL010000037.1"/>
</dbReference>
<keyword evidence="2" id="KW-1185">Reference proteome</keyword>